<evidence type="ECO:0000256" key="4">
    <source>
        <dbReference type="ARBA" id="ARBA00014973"/>
    </source>
</evidence>
<keyword evidence="10" id="KW-0539">Nucleus</keyword>
<protein>
    <recommendedName>
        <fullName evidence="4">Transcription elongation factor 1 homolog</fullName>
    </recommendedName>
</protein>
<dbReference type="Pfam" id="PF00646">
    <property type="entry name" value="F-box"/>
    <property type="match status" value="1"/>
</dbReference>
<evidence type="ECO:0000259" key="12">
    <source>
        <dbReference type="Pfam" id="PF00646"/>
    </source>
</evidence>
<dbReference type="InterPro" id="IPR005174">
    <property type="entry name" value="KIB1-4_b-propeller"/>
</dbReference>
<keyword evidence="5" id="KW-0479">Metal-binding</keyword>
<comment type="subcellular location">
    <subcellularLocation>
        <location evidence="2">Nucleus</location>
    </subcellularLocation>
</comment>
<comment type="caution">
    <text evidence="14">The sequence shown here is derived from an EMBL/GenBank/DDBJ whole genome shotgun (WGS) entry which is preliminary data.</text>
</comment>
<evidence type="ECO:0000259" key="13">
    <source>
        <dbReference type="Pfam" id="PF03478"/>
    </source>
</evidence>
<feature type="region of interest" description="Disordered" evidence="11">
    <location>
        <begin position="1144"/>
        <end position="1168"/>
    </location>
</feature>
<evidence type="ECO:0000256" key="6">
    <source>
        <dbReference type="ARBA" id="ARBA00022771"/>
    </source>
</evidence>
<dbReference type="PANTHER" id="PTHR33110">
    <property type="entry name" value="F-BOX/KELCH-REPEAT PROTEIN-RELATED"/>
    <property type="match status" value="1"/>
</dbReference>
<comment type="similarity">
    <text evidence="3">Belongs to the ELOF1 family.</text>
</comment>
<feature type="compositionally biased region" description="Polar residues" evidence="11">
    <location>
        <begin position="895"/>
        <end position="905"/>
    </location>
</feature>
<feature type="compositionally biased region" description="Basic residues" evidence="11">
    <location>
        <begin position="1039"/>
        <end position="1049"/>
    </location>
</feature>
<feature type="region of interest" description="Disordered" evidence="11">
    <location>
        <begin position="1035"/>
        <end position="1104"/>
    </location>
</feature>
<dbReference type="EMBL" id="JACEFO010001866">
    <property type="protein sequence ID" value="KAF8698116.1"/>
    <property type="molecule type" value="Genomic_DNA"/>
</dbReference>
<dbReference type="OrthoDB" id="692435at2759"/>
<dbReference type="Gene3D" id="2.20.25.190">
    <property type="match status" value="2"/>
</dbReference>
<evidence type="ECO:0000256" key="7">
    <source>
        <dbReference type="ARBA" id="ARBA00022833"/>
    </source>
</evidence>
<sequence>MVSKAKEPPQHLLSAFPVVFDSPPIPSPCRTAMADSAIDLQAVSAMTSPLAARSREQLHDLARNNGERRPHLGLDLPPELVAIVLRRLPTLADRVRLRAVCRAWRREPLPVPFPWLSLPDGTFLSFPDGEIHHFPSLGGDDDVFPTCGHGVFKLVQLGPSPLGPPAPRPTDSLYAAVGPSDISIFRLGPAAVAGRPKPKPTITTITITPKSERLYDAAFLDGKLYAISYKQLYIYDMADAIASCNNGNGNGKPPLIPPRTCIANLVDTRWTRHHVTIGDETFSCRDWSYLVESGGRLLRVRRLIVYPSTAPQLTMMERTGRTLWFDVFEADLNARFCCPWKRITELGGGQALFVGKHSKSVTASECGAREDCVYFVREYCREGYSVLDLDTLGDSGVFDIRDGRITPLLPETVAKPPLAGKLRGRLLQRHATRTRSPSPRRTAARLPLLAMVNDDDGTAGSCAYWPNRPPDRVRLRAVCRSWRHEPIPVPFPWLGLPDGTFLSVPDGEVHRFPSVLGDDATCRGSVGSWLFLTYGWNLCALANPFHDGAFIFILKLVQLSPSSSSLGLCRPGPTGGAAATVVTVPGCDDILYDVVFLDGKLYAISCSRHLYIFDMADAIATTGCEEGKPGGRDQVDDEIYASPIISWTLVDTLSRLETRGLPSYLVESGGRLLHVRRVIGYPCGVGNNGTAHARTLSFDVFEADLSGGPCSPWRRITALGGGQALALRRQCGGAREDCIYFMRENGWEDHSVLDTLGDSGVFDMRYGHGGEADARQEYLQGASVMVFSDGSPVVGYAFQPRERDTPSAGEVDRINGLGDDVLLHVLGLVAMRSLDARPCALPCLPTGVRSEVATGDELCNFFPSRHVENQTQIDSRPTRTRQDATPIHKTRRPRSSSAHPSLCLQSPSRPPLESSTSLSLSLAANSLRRRRKHGEEEPAKLDTEFSCPFCNHRDAVACLIDRKERYAKVECRICNESYVTKAHPLTAPVDVYAEWIDACEDANEGVDRRRRCRPRQDYVEHVRIQLPVLQPARGERTWRRSRTPTVHKTHCPESDTDTNSAESDIESDTSSAECRTDATIHKTHGPGDHLPTNPSPSTPPIPFLPTARVLDESLSLSRHKLALRRRLAAGAKIRRFVAGRFKTRPVAPMGKRKSRTPKPTPRKPPKLETEFSCPFCSHRDAVSCLIDLKERFAKVDYWTRANALTAPVDVYAEWIDACEDANEGVDVRHRRPRL</sequence>
<dbReference type="Proteomes" id="UP000636709">
    <property type="component" value="Unassembled WGS sequence"/>
</dbReference>
<feature type="domain" description="F-box" evidence="12">
    <location>
        <begin position="74"/>
        <end position="106"/>
    </location>
</feature>
<dbReference type="Pfam" id="PF03478">
    <property type="entry name" value="Beta-prop_KIB1-4"/>
    <property type="match status" value="2"/>
</dbReference>
<dbReference type="AlphaFoldDB" id="A0A835ELU2"/>
<evidence type="ECO:0000256" key="11">
    <source>
        <dbReference type="SAM" id="MobiDB-lite"/>
    </source>
</evidence>
<feature type="region of interest" description="Disordered" evidence="11">
    <location>
        <begin position="869"/>
        <end position="919"/>
    </location>
</feature>
<accession>A0A835ELU2</accession>
<dbReference type="InterPro" id="IPR007808">
    <property type="entry name" value="Elf1"/>
</dbReference>
<evidence type="ECO:0000256" key="5">
    <source>
        <dbReference type="ARBA" id="ARBA00022723"/>
    </source>
</evidence>
<reference evidence="14" key="1">
    <citation type="submission" date="2020-07" db="EMBL/GenBank/DDBJ databases">
        <title>Genome sequence and genetic diversity analysis of an under-domesticated orphan crop, white fonio (Digitaria exilis).</title>
        <authorList>
            <person name="Bennetzen J.L."/>
            <person name="Chen S."/>
            <person name="Ma X."/>
            <person name="Wang X."/>
            <person name="Yssel A.E.J."/>
            <person name="Chaluvadi S.R."/>
            <person name="Johnson M."/>
            <person name="Gangashetty P."/>
            <person name="Hamidou F."/>
            <person name="Sanogo M.D."/>
            <person name="Zwaenepoel A."/>
            <person name="Wallace J."/>
            <person name="Van De Peer Y."/>
            <person name="Van Deynze A."/>
        </authorList>
    </citation>
    <scope>NUCLEOTIDE SEQUENCE</scope>
    <source>
        <tissue evidence="14">Leaves</tissue>
    </source>
</reference>
<name>A0A835ELU2_9POAL</name>
<keyword evidence="9" id="KW-0804">Transcription</keyword>
<evidence type="ECO:0000256" key="1">
    <source>
        <dbReference type="ARBA" id="ARBA00003357"/>
    </source>
</evidence>
<feature type="domain" description="KIB1-4 beta-propeller" evidence="13">
    <location>
        <begin position="206"/>
        <end position="399"/>
    </location>
</feature>
<keyword evidence="7" id="KW-0862">Zinc</keyword>
<feature type="compositionally biased region" description="Pro residues" evidence="11">
    <location>
        <begin position="1093"/>
        <end position="1103"/>
    </location>
</feature>
<organism evidence="14 15">
    <name type="scientific">Digitaria exilis</name>
    <dbReference type="NCBI Taxonomy" id="1010633"/>
    <lineage>
        <taxon>Eukaryota</taxon>
        <taxon>Viridiplantae</taxon>
        <taxon>Streptophyta</taxon>
        <taxon>Embryophyta</taxon>
        <taxon>Tracheophyta</taxon>
        <taxon>Spermatophyta</taxon>
        <taxon>Magnoliopsida</taxon>
        <taxon>Liliopsida</taxon>
        <taxon>Poales</taxon>
        <taxon>Poaceae</taxon>
        <taxon>PACMAD clade</taxon>
        <taxon>Panicoideae</taxon>
        <taxon>Panicodae</taxon>
        <taxon>Paniceae</taxon>
        <taxon>Anthephorinae</taxon>
        <taxon>Digitaria</taxon>
    </lineage>
</organism>
<dbReference type="PANTHER" id="PTHR33110:SF36">
    <property type="entry name" value="OS06G0148600 PROTEIN"/>
    <property type="match status" value="1"/>
</dbReference>
<dbReference type="SUPFAM" id="SSF57783">
    <property type="entry name" value="Zinc beta-ribbon"/>
    <property type="match status" value="2"/>
</dbReference>
<dbReference type="GO" id="GO:0005634">
    <property type="term" value="C:nucleus"/>
    <property type="evidence" value="ECO:0007669"/>
    <property type="project" value="UniProtKB-SubCell"/>
</dbReference>
<evidence type="ECO:0000313" key="15">
    <source>
        <dbReference type="Proteomes" id="UP000636709"/>
    </source>
</evidence>
<dbReference type="FunFam" id="2.20.25.190:FF:000001">
    <property type="entry name" value="Transcription elongation factor 1 homolog"/>
    <property type="match status" value="1"/>
</dbReference>
<dbReference type="SUPFAM" id="SSF81383">
    <property type="entry name" value="F-box domain"/>
    <property type="match status" value="1"/>
</dbReference>
<keyword evidence="15" id="KW-1185">Reference proteome</keyword>
<dbReference type="GO" id="GO:0008270">
    <property type="term" value="F:zinc ion binding"/>
    <property type="evidence" value="ECO:0007669"/>
    <property type="project" value="UniProtKB-KW"/>
</dbReference>
<evidence type="ECO:0000256" key="9">
    <source>
        <dbReference type="ARBA" id="ARBA00023163"/>
    </source>
</evidence>
<dbReference type="CDD" id="cd09917">
    <property type="entry name" value="F-box_SF"/>
    <property type="match status" value="1"/>
</dbReference>
<evidence type="ECO:0000256" key="8">
    <source>
        <dbReference type="ARBA" id="ARBA00023015"/>
    </source>
</evidence>
<feature type="compositionally biased region" description="Polar residues" evidence="11">
    <location>
        <begin position="1057"/>
        <end position="1073"/>
    </location>
</feature>
<dbReference type="Pfam" id="PF05129">
    <property type="entry name" value="Zn_ribbon_Elf1"/>
    <property type="match status" value="2"/>
</dbReference>
<dbReference type="InterPro" id="IPR001810">
    <property type="entry name" value="F-box_dom"/>
</dbReference>
<dbReference type="InterPro" id="IPR036047">
    <property type="entry name" value="F-box-like_dom_sf"/>
</dbReference>
<evidence type="ECO:0000313" key="14">
    <source>
        <dbReference type="EMBL" id="KAF8698116.1"/>
    </source>
</evidence>
<evidence type="ECO:0000256" key="3">
    <source>
        <dbReference type="ARBA" id="ARBA00009730"/>
    </source>
</evidence>
<dbReference type="InterPro" id="IPR038567">
    <property type="entry name" value="T_Elf1_sf"/>
</dbReference>
<evidence type="ECO:0000256" key="2">
    <source>
        <dbReference type="ARBA" id="ARBA00004123"/>
    </source>
</evidence>
<proteinExistence type="inferred from homology"/>
<gene>
    <name evidence="14" type="ORF">HU200_035631</name>
</gene>
<feature type="domain" description="KIB1-4 beta-propeller" evidence="13">
    <location>
        <begin position="502"/>
        <end position="763"/>
    </location>
</feature>
<feature type="compositionally biased region" description="Basic residues" evidence="11">
    <location>
        <begin position="1150"/>
        <end position="1164"/>
    </location>
</feature>
<keyword evidence="8" id="KW-0805">Transcription regulation</keyword>
<evidence type="ECO:0000256" key="10">
    <source>
        <dbReference type="ARBA" id="ARBA00023242"/>
    </source>
</evidence>
<keyword evidence="6" id="KW-0863">Zinc-finger</keyword>
<comment type="function">
    <text evidence="1">Transcription elongation factor implicated in the maintenance of proper chromatin structure in actively transcribed regions.</text>
</comment>